<keyword evidence="5 7" id="KW-0472">Membrane</keyword>
<evidence type="ECO:0000313" key="9">
    <source>
        <dbReference type="Proteomes" id="UP000070133"/>
    </source>
</evidence>
<dbReference type="Gene3D" id="3.40.50.1820">
    <property type="entry name" value="alpha/beta hydrolase"/>
    <property type="match status" value="1"/>
</dbReference>
<organism evidence="8 9">
    <name type="scientific">Pseudocercospora eumusae</name>
    <dbReference type="NCBI Taxonomy" id="321146"/>
    <lineage>
        <taxon>Eukaryota</taxon>
        <taxon>Fungi</taxon>
        <taxon>Dikarya</taxon>
        <taxon>Ascomycota</taxon>
        <taxon>Pezizomycotina</taxon>
        <taxon>Dothideomycetes</taxon>
        <taxon>Dothideomycetidae</taxon>
        <taxon>Mycosphaerellales</taxon>
        <taxon>Mycosphaerellaceae</taxon>
        <taxon>Pseudocercospora</taxon>
    </lineage>
</organism>
<evidence type="ECO:0008006" key="10">
    <source>
        <dbReference type="Google" id="ProtNLM"/>
    </source>
</evidence>
<dbReference type="SUPFAM" id="SSF53474">
    <property type="entry name" value="alpha/beta-Hydrolases"/>
    <property type="match status" value="1"/>
</dbReference>
<accession>A0A139H282</accession>
<keyword evidence="3 7" id="KW-0812">Transmembrane</keyword>
<keyword evidence="4 7" id="KW-1133">Transmembrane helix</keyword>
<feature type="region of interest" description="Disordered" evidence="6">
    <location>
        <begin position="1"/>
        <end position="33"/>
    </location>
</feature>
<dbReference type="InterPro" id="IPR007941">
    <property type="entry name" value="DUF726"/>
</dbReference>
<feature type="transmembrane region" description="Helical" evidence="7">
    <location>
        <begin position="332"/>
        <end position="353"/>
    </location>
</feature>
<evidence type="ECO:0000256" key="5">
    <source>
        <dbReference type="ARBA" id="ARBA00023136"/>
    </source>
</evidence>
<evidence type="ECO:0000256" key="7">
    <source>
        <dbReference type="SAM" id="Phobius"/>
    </source>
</evidence>
<dbReference type="InterPro" id="IPR029058">
    <property type="entry name" value="AB_hydrolase_fold"/>
</dbReference>
<feature type="transmembrane region" description="Helical" evidence="7">
    <location>
        <begin position="898"/>
        <end position="920"/>
    </location>
</feature>
<evidence type="ECO:0000256" key="2">
    <source>
        <dbReference type="ARBA" id="ARBA00009824"/>
    </source>
</evidence>
<proteinExistence type="inferred from homology"/>
<dbReference type="PANTHER" id="PTHR17920:SF22">
    <property type="entry name" value="DUF726 DOMAIN PROTEIN (AFU_ORTHOLOGUE AFUA_2G12860)"/>
    <property type="match status" value="1"/>
</dbReference>
<comment type="similarity">
    <text evidence="2">Belongs to the TMCO4 family.</text>
</comment>
<comment type="caution">
    <text evidence="8">The sequence shown here is derived from an EMBL/GenBank/DDBJ whole genome shotgun (WGS) entry which is preliminary data.</text>
</comment>
<feature type="compositionally biased region" description="Polar residues" evidence="6">
    <location>
        <begin position="747"/>
        <end position="759"/>
    </location>
</feature>
<dbReference type="OrthoDB" id="277931at2759"/>
<evidence type="ECO:0000256" key="1">
    <source>
        <dbReference type="ARBA" id="ARBA00004141"/>
    </source>
</evidence>
<evidence type="ECO:0000256" key="4">
    <source>
        <dbReference type="ARBA" id="ARBA00022989"/>
    </source>
</evidence>
<feature type="compositionally biased region" description="Basic and acidic residues" evidence="6">
    <location>
        <begin position="156"/>
        <end position="170"/>
    </location>
</feature>
<feature type="compositionally biased region" description="Polar residues" evidence="6">
    <location>
        <begin position="722"/>
        <end position="732"/>
    </location>
</feature>
<feature type="region of interest" description="Disordered" evidence="6">
    <location>
        <begin position="147"/>
        <end position="184"/>
    </location>
</feature>
<feature type="compositionally biased region" description="Basic and acidic residues" evidence="6">
    <location>
        <begin position="94"/>
        <end position="117"/>
    </location>
</feature>
<reference evidence="8 9" key="1">
    <citation type="submission" date="2015-07" db="EMBL/GenBank/DDBJ databases">
        <title>Comparative genomics of the Sigatoka disease complex on banana suggests a link between parallel evolutionary changes in Pseudocercospora fijiensis and Pseudocercospora eumusae and increased virulence on the banana host.</title>
        <authorList>
            <person name="Chang T.-C."/>
            <person name="Salvucci A."/>
            <person name="Crous P.W."/>
            <person name="Stergiopoulos I."/>
        </authorList>
    </citation>
    <scope>NUCLEOTIDE SEQUENCE [LARGE SCALE GENOMIC DNA]</scope>
    <source>
        <strain evidence="8 9">CBS 114824</strain>
    </source>
</reference>
<evidence type="ECO:0000256" key="3">
    <source>
        <dbReference type="ARBA" id="ARBA00022692"/>
    </source>
</evidence>
<protein>
    <recommendedName>
        <fullName evidence="10">DUF726-domain-containing protein</fullName>
    </recommendedName>
</protein>
<gene>
    <name evidence="8" type="ORF">AC578_5843</name>
</gene>
<sequence length="924" mass="101086">MLSKARAAFNKNITGQQNESEAEEGESLTTILRSPEDRMALTILIADCAEAMQKVIEDAFDANETGTKTDLIVPKLEGEKAQKSEGGAGASTAKDAEAKKKAEKQRKEHAQREKELSQEQMQGLKKAAIDHWDEWRSNVIQRVGEVLNSEQEEEQREQHAPKSKEEEAKRSASPPMKFSGAPKYDKGVHEAMRAQYPPIENPLRKLPEDQRALIMHSLLLLLLSLEHYHAESRTLLLRISTSLDLPPDVLGQDESKTARALLAAAENMSADEETKKKAEENKNSRKWKVGLATVGGAVLIGVTGGLAAPLLAAGLGTVMGGLGLAGTAAAGYLGALAGSSVLIGGLFGAYGGAMAGKTMDHYAREVEDFGFEPVRSHHKPRKIEKEFRRLRVGIGISGWLTNQEEVVKPWKIVNASLETFALHWELEALMNLGNAITTLVVSAAWSIAKKEIIKRTVFSALSAGLWPLALAQVSEVIDNPFSVANYRAHKAGEVLADALINKVQGERPVTLVGYSLGGKVIFACLKKLAERKAFGLIENAVMIGTPARSTAADWRMIRSVVTGRVVNVYSKNDYILGYLYRSHSIALGIAGLQAVENVKGVENVDVSSLVEGHTRYRFLTGPILKQIGFEDLDLEGVAEEEKALKHQDEKEEKERAANEREQKSADHVSDEDVQKMAQEVEKKNEQSYIGWAQSKMVSAGISVSAAYEKATAQWRSKGKEPATSSAKQTTTLPERPASVSRKPVPQAGTSTTIDNSETTGPIGWDEPPPFPRRPSKIKCDMYLQNLLITPHRPSNKMSTAEYDELPRRPAAAAYLHLWMPPPPAPPPSYYQESAPPAYGSVNNNNRQSYLPTTVYEGSCQNHPGQIRAWLYGFPRLTPISSSTTIESQREGTRGCTRFEMVALITVFVSVVVFGVVSGILRGLD</sequence>
<feature type="transmembrane region" description="Helical" evidence="7">
    <location>
        <begin position="289"/>
        <end position="312"/>
    </location>
</feature>
<dbReference type="EMBL" id="LFZN01000172">
    <property type="protein sequence ID" value="KXS96522.1"/>
    <property type="molecule type" value="Genomic_DNA"/>
</dbReference>
<feature type="region of interest" description="Disordered" evidence="6">
    <location>
        <begin position="73"/>
        <end position="125"/>
    </location>
</feature>
<dbReference type="Proteomes" id="UP000070133">
    <property type="component" value="Unassembled WGS sequence"/>
</dbReference>
<name>A0A139H282_9PEZI</name>
<keyword evidence="9" id="KW-1185">Reference proteome</keyword>
<feature type="region of interest" description="Disordered" evidence="6">
    <location>
        <begin position="714"/>
        <end position="775"/>
    </location>
</feature>
<feature type="region of interest" description="Disordered" evidence="6">
    <location>
        <begin position="642"/>
        <end position="680"/>
    </location>
</feature>
<dbReference type="PANTHER" id="PTHR17920">
    <property type="entry name" value="TRANSMEMBRANE AND COILED-COIL DOMAIN-CONTAINING PROTEIN 4 TMCO4"/>
    <property type="match status" value="1"/>
</dbReference>
<dbReference type="GO" id="GO:0016020">
    <property type="term" value="C:membrane"/>
    <property type="evidence" value="ECO:0007669"/>
    <property type="project" value="UniProtKB-SubCell"/>
</dbReference>
<dbReference type="AlphaFoldDB" id="A0A139H282"/>
<dbReference type="Pfam" id="PF05277">
    <property type="entry name" value="DUF726"/>
    <property type="match status" value="1"/>
</dbReference>
<comment type="subcellular location">
    <subcellularLocation>
        <location evidence="1">Membrane</location>
        <topology evidence="1">Multi-pass membrane protein</topology>
    </subcellularLocation>
</comment>
<evidence type="ECO:0000256" key="6">
    <source>
        <dbReference type="SAM" id="MobiDB-lite"/>
    </source>
</evidence>
<evidence type="ECO:0000313" key="8">
    <source>
        <dbReference type="EMBL" id="KXS96522.1"/>
    </source>
</evidence>